<protein>
    <submittedName>
        <fullName evidence="12">Uncharacterized protein</fullName>
    </submittedName>
</protein>
<evidence type="ECO:0000256" key="6">
    <source>
        <dbReference type="ARBA" id="ARBA00022837"/>
    </source>
</evidence>
<dbReference type="CDD" id="cd00054">
    <property type="entry name" value="EGF_CA"/>
    <property type="match status" value="1"/>
</dbReference>
<dbReference type="InterPro" id="IPR006585">
    <property type="entry name" value="FTP1"/>
</dbReference>
<comment type="function">
    <text evidence="1">Acts as a defensive agent. Recognizes blood group fucosylated oligosaccharides including A, B, H and Lewis B-type antigens. Does not recognize Lewis A antigen and has low affinity for monovalent haptens.</text>
</comment>
<dbReference type="Pfam" id="PF22633">
    <property type="entry name" value="F5_F8_type_C_2"/>
    <property type="match status" value="2"/>
</dbReference>
<evidence type="ECO:0000256" key="5">
    <source>
        <dbReference type="ARBA" id="ARBA00022734"/>
    </source>
</evidence>
<dbReference type="FunFam" id="2.170.300.10:FF:000003">
    <property type="entry name" value="tyrosine-protein kinase receptor Tie-1 isoform X1"/>
    <property type="match status" value="1"/>
</dbReference>
<dbReference type="SMART" id="SM00181">
    <property type="entry name" value="EGF"/>
    <property type="match status" value="3"/>
</dbReference>
<dbReference type="GO" id="GO:0042806">
    <property type="term" value="F:fucose binding"/>
    <property type="evidence" value="ECO:0007669"/>
    <property type="project" value="UniProtKB-ARBA"/>
</dbReference>
<dbReference type="PANTHER" id="PTHR45713">
    <property type="entry name" value="FTP DOMAIN-CONTAINING PROTEIN"/>
    <property type="match status" value="1"/>
</dbReference>
<comment type="caution">
    <text evidence="8">Lacks conserved residue(s) required for the propagation of feature annotation.</text>
</comment>
<dbReference type="CDD" id="cd00063">
    <property type="entry name" value="FN3"/>
    <property type="match status" value="1"/>
</dbReference>
<dbReference type="PROSITE" id="PS50853">
    <property type="entry name" value="FN3"/>
    <property type="match status" value="1"/>
</dbReference>
<reference evidence="12" key="1">
    <citation type="submission" date="2022-11" db="UniProtKB">
        <authorList>
            <consortium name="EnsemblMetazoa"/>
        </authorList>
    </citation>
    <scope>IDENTIFICATION</scope>
</reference>
<name>A0A913ZN16_PATMI</name>
<feature type="disulfide bond" evidence="8">
    <location>
        <begin position="715"/>
        <end position="724"/>
    </location>
</feature>
<dbReference type="FunFam" id="2.60.40.10:FF:001891">
    <property type="entry name" value="Tyrosine protein kinase receptor tie-1, putative"/>
    <property type="match status" value="1"/>
</dbReference>
<sequence length="1063" mass="113813">MRLSTSVTWRGSMRFRVRLGAFLVSFLVFALNEGLCVDLQGPGVITSQSSDGGVSVYAEKAADGRIDTLARTGWSESARVNPWWKVDMGAIYCLRKISLVNRISSDVSLASRVRNNVIRAGLSSQHLLNQEIGRVSEDQAISGAVLDFLPDPYVTARYVSVDIPGSGADTIVQLVEVMIEEVTVDTIQTDTPTALTLTGLATNQSSIDMSGSWEADRAIDGSSQYDDTSCSRTNVELNPWWHIDLNSPRCVGKIAIRNIDDIKHTTRLELEGAVVRAGLDATPTANPTCGSPVSQYQALINDWIEFTCDPSRLARYVSVDVPTETALTLCEVMIWPCDLPEIAIALADRPGSQSSTMNSQGSTRALDGLPEDPFCSLTNYEENPWWTVDLESNNCLGKIQVRNTGSAEEPDLLGAVVRAGLSEVPTDNNMCGSPVTGGQSVKNDWVEFTCDPPVLARYVSVDIPGMASLKVCEVVVATCDFQPEVNKLDFTLVTNPALVGITETEDDNATMTAYKGPGDITASVSFGRQLTTGGNSGELPSGSMVSSDPSTGCAARLILRLPEEGGIDRAGVFYSEAISNDITTRIQTVILPREDATHLSPVERTQTASIEDSVVLQMRDVNSPNTNYRWRRNGSDVIEAWNGLLNVAIPNVTKEDEGVYSCFALDQEDEQLHGIMRLIVRGCSAGHWDPPSCLKTCRRCFNGGVCDDESGTCVCATGFSGDNCEQAHGRNVFGKTADQRCSNSTDPHHEACRGRLFCLPDPYGCSCAAGYMGLDCMQECLEGTFGADCKQTCHCTSGGTCNKDTGECSSGCEAPYFGSNCQCSTQNSVVGLEATTGGPHQLFVAWQPDACSSGYELTTTDDCGNSVSQELPMETTYHFITDLGSPLNYRVHIRPLYPGDVQGPEMASPPLTTRAPSESPTEVNSISVTSSSLSFSWSKPPCGSRGGIITGYTYILTEVGPPSTEVVQSVTSEESVTIQGLSPLTEYSFQVAASTTAGAGPYSGAVRTTTSLSVTVSPTDRTQGPISMSPTDRTLGPTSLAVVLETEIATVILLSLTVVSVVV</sequence>
<evidence type="ECO:0000256" key="1">
    <source>
        <dbReference type="ARBA" id="ARBA00002219"/>
    </source>
</evidence>
<dbReference type="SMART" id="SM00060">
    <property type="entry name" value="FN3"/>
    <property type="match status" value="2"/>
</dbReference>
<dbReference type="Pfam" id="PF00754">
    <property type="entry name" value="F5_F8_type_C"/>
    <property type="match status" value="1"/>
</dbReference>
<evidence type="ECO:0000256" key="3">
    <source>
        <dbReference type="ARBA" id="ARBA00011233"/>
    </source>
</evidence>
<evidence type="ECO:0000256" key="8">
    <source>
        <dbReference type="PROSITE-ProRule" id="PRU00076"/>
    </source>
</evidence>
<dbReference type="SUPFAM" id="SSF49785">
    <property type="entry name" value="Galactose-binding domain-like"/>
    <property type="match status" value="3"/>
</dbReference>
<dbReference type="OrthoDB" id="1668230at2759"/>
<dbReference type="InterPro" id="IPR036179">
    <property type="entry name" value="Ig-like_dom_sf"/>
</dbReference>
<dbReference type="RefSeq" id="XP_038053132.1">
    <property type="nucleotide sequence ID" value="XM_038197204.1"/>
</dbReference>
<keyword evidence="8" id="KW-0245">EGF-like domain</keyword>
<dbReference type="PANTHER" id="PTHR45713:SF6">
    <property type="entry name" value="F5_8 TYPE C DOMAIN-CONTAINING PROTEIN"/>
    <property type="match status" value="1"/>
</dbReference>
<dbReference type="PROSITE" id="PS50835">
    <property type="entry name" value="IG_LIKE"/>
    <property type="match status" value="1"/>
</dbReference>
<dbReference type="GO" id="GO:0046872">
    <property type="term" value="F:metal ion binding"/>
    <property type="evidence" value="ECO:0007669"/>
    <property type="project" value="UniProtKB-KW"/>
</dbReference>
<dbReference type="Gene3D" id="2.60.120.260">
    <property type="entry name" value="Galactose-binding domain-like"/>
    <property type="match status" value="3"/>
</dbReference>
<dbReference type="InterPro" id="IPR051941">
    <property type="entry name" value="BG_Antigen-Binding_Lectin"/>
</dbReference>
<organism evidence="12 13">
    <name type="scientific">Patiria miniata</name>
    <name type="common">Bat star</name>
    <name type="synonym">Asterina miniata</name>
    <dbReference type="NCBI Taxonomy" id="46514"/>
    <lineage>
        <taxon>Eukaryota</taxon>
        <taxon>Metazoa</taxon>
        <taxon>Echinodermata</taxon>
        <taxon>Eleutherozoa</taxon>
        <taxon>Asterozoa</taxon>
        <taxon>Asteroidea</taxon>
        <taxon>Valvatacea</taxon>
        <taxon>Valvatida</taxon>
        <taxon>Asterinidae</taxon>
        <taxon>Patiria</taxon>
    </lineage>
</organism>
<keyword evidence="4" id="KW-0479">Metal-binding</keyword>
<dbReference type="Gene3D" id="2.170.300.10">
    <property type="entry name" value="Tie2 ligand-binding domain superfamily"/>
    <property type="match status" value="1"/>
</dbReference>
<feature type="domain" description="Ig-like" evidence="10">
    <location>
        <begin position="592"/>
        <end position="673"/>
    </location>
</feature>
<dbReference type="InterPro" id="IPR003961">
    <property type="entry name" value="FN3_dom"/>
</dbReference>
<evidence type="ECO:0000259" key="11">
    <source>
        <dbReference type="PROSITE" id="PS50853"/>
    </source>
</evidence>
<dbReference type="OMA" id="NRIHENP"/>
<evidence type="ECO:0000313" key="12">
    <source>
        <dbReference type="EnsemblMetazoa" id="XP_038053132.1"/>
    </source>
</evidence>
<dbReference type="PROSITE" id="PS50026">
    <property type="entry name" value="EGF_3"/>
    <property type="match status" value="1"/>
</dbReference>
<keyword evidence="13" id="KW-1185">Reference proteome</keyword>
<dbReference type="Proteomes" id="UP000887568">
    <property type="component" value="Unplaced"/>
</dbReference>
<dbReference type="GO" id="GO:0010185">
    <property type="term" value="P:regulation of cellular defense response"/>
    <property type="evidence" value="ECO:0007669"/>
    <property type="project" value="UniProtKB-ARBA"/>
</dbReference>
<dbReference type="InterPro" id="IPR008979">
    <property type="entry name" value="Galactose-bd-like_sf"/>
</dbReference>
<dbReference type="Gene3D" id="2.60.40.10">
    <property type="entry name" value="Immunoglobulins"/>
    <property type="match status" value="2"/>
</dbReference>
<dbReference type="InterPro" id="IPR003599">
    <property type="entry name" value="Ig_sub"/>
</dbReference>
<dbReference type="PROSITE" id="PS01186">
    <property type="entry name" value="EGF_2"/>
    <property type="match status" value="1"/>
</dbReference>
<dbReference type="InterPro" id="IPR000421">
    <property type="entry name" value="FA58C"/>
</dbReference>
<comment type="similarity">
    <text evidence="2">Belongs to the fucolectin family.</text>
</comment>
<comment type="subunit">
    <text evidence="3">Homotrimer.</text>
</comment>
<accession>A0A913ZN16</accession>
<dbReference type="InterPro" id="IPR036116">
    <property type="entry name" value="FN3_sf"/>
</dbReference>
<dbReference type="GO" id="GO:0001868">
    <property type="term" value="P:regulation of complement activation, lectin pathway"/>
    <property type="evidence" value="ECO:0007669"/>
    <property type="project" value="UniProtKB-ARBA"/>
</dbReference>
<keyword evidence="5" id="KW-0430">Lectin</keyword>
<dbReference type="SUPFAM" id="SSF48726">
    <property type="entry name" value="Immunoglobulin"/>
    <property type="match status" value="1"/>
</dbReference>
<keyword evidence="6" id="KW-0106">Calcium</keyword>
<feature type="domain" description="EGF-like" evidence="9">
    <location>
        <begin position="689"/>
        <end position="725"/>
    </location>
</feature>
<proteinExistence type="inferred from homology"/>
<evidence type="ECO:0000256" key="7">
    <source>
        <dbReference type="ARBA" id="ARBA00023157"/>
    </source>
</evidence>
<dbReference type="Pfam" id="PF00041">
    <property type="entry name" value="fn3"/>
    <property type="match status" value="1"/>
</dbReference>
<dbReference type="SUPFAM" id="SSF49265">
    <property type="entry name" value="Fibronectin type III"/>
    <property type="match status" value="1"/>
</dbReference>
<dbReference type="SMART" id="SM00409">
    <property type="entry name" value="IG"/>
    <property type="match status" value="1"/>
</dbReference>
<dbReference type="InterPro" id="IPR007110">
    <property type="entry name" value="Ig-like_dom"/>
</dbReference>
<evidence type="ECO:0000259" key="10">
    <source>
        <dbReference type="PROSITE" id="PS50835"/>
    </source>
</evidence>
<dbReference type="InterPro" id="IPR000742">
    <property type="entry name" value="EGF"/>
</dbReference>
<dbReference type="PROSITE" id="PS00022">
    <property type="entry name" value="EGF_1"/>
    <property type="match status" value="2"/>
</dbReference>
<dbReference type="EnsemblMetazoa" id="XM_038197204.1">
    <property type="protein sequence ID" value="XP_038053132.1"/>
    <property type="gene ID" value="LOC119725683"/>
</dbReference>
<keyword evidence="7 8" id="KW-1015">Disulfide bond</keyword>
<evidence type="ECO:0000259" key="9">
    <source>
        <dbReference type="PROSITE" id="PS50026"/>
    </source>
</evidence>
<feature type="domain" description="Fibronectin type-III" evidence="11">
    <location>
        <begin position="919"/>
        <end position="1013"/>
    </location>
</feature>
<evidence type="ECO:0000313" key="13">
    <source>
        <dbReference type="Proteomes" id="UP000887568"/>
    </source>
</evidence>
<dbReference type="GeneID" id="119725683"/>
<dbReference type="SMART" id="SM00607">
    <property type="entry name" value="FTP"/>
    <property type="match status" value="2"/>
</dbReference>
<dbReference type="AlphaFoldDB" id="A0A913ZN16"/>
<evidence type="ECO:0000256" key="2">
    <source>
        <dbReference type="ARBA" id="ARBA00010147"/>
    </source>
</evidence>
<dbReference type="InterPro" id="IPR013783">
    <property type="entry name" value="Ig-like_fold"/>
</dbReference>
<evidence type="ECO:0000256" key="4">
    <source>
        <dbReference type="ARBA" id="ARBA00022723"/>
    </source>
</evidence>
<dbReference type="CDD" id="cd00096">
    <property type="entry name" value="Ig"/>
    <property type="match status" value="1"/>
</dbReference>